<name>A0A0G4HB33_9ALVE</name>
<reference evidence="2" key="1">
    <citation type="submission" date="2014-11" db="EMBL/GenBank/DDBJ databases">
        <authorList>
            <person name="Otto D Thomas"/>
            <person name="Naeem Raeece"/>
        </authorList>
    </citation>
    <scope>NUCLEOTIDE SEQUENCE</scope>
</reference>
<proteinExistence type="predicted"/>
<dbReference type="VEuPathDB" id="CryptoDB:Cvel_25860"/>
<sequence length="964" mass="107771">MMTSGAYQQRISGVILQKDLHGKALPGEGVIKLGDLTASERKLSVGRGKEVPSMINLPGKPVKPSKQHELPVRVSGAGVPVKTRLSPQECLEVERTAIALIRRAIRPNGNFHGLEEPGMPLPHFARADLAVRPIGCSEDLWLPVQVKSTRQAFNTGGKLQERPPFWTFQGVRGYEKTPVVCVSLETATQRPPRVWVFSGDIFEGFKAPGKLTITQGGKHDTANNRCSFDQSCSRETHLGETLLSMWQTARRGESSYQLHSLRVVQTQLNSRHLAEWVMLQKTLDLFKTVPGGIEVRNAPSPFLPWDIEIHLSGSPKTKWQKVQLKSASWKRGRRLGFVETNKRVGKQKVPYQEGDFDFLLVSPPQNDAAFCGVHSRQRPTGIILKERWRYFHLIPMKELVRDGVVSSLKGEIRGVKTINLDCSSDESVDHQTNIRSSRLRKWRIDTLRPAVECGHLVKAILSRKSAGSVGIEEPIHSLTVNHSRGVHSVAAEAKQTPKQISSKVPLEANPLTTPELPRFAHFPSSEASLPTGRLPLFMSQFSSPSSDCKVTQHRKTSKQMPLNKRYETERTAIALLRKSFLPSEAFTGLEEPLAELPPYARADLAVRPIGYHGDHWLPVQVKSATRQVPMKGVRRSPTCNFGSVRGYDGMSVVCIALQKNLNQQPKVWLFPGEYFKSLGGKRGDVRITEGGKYDQPDTQGSFLLDGTNGRHVGTMLFSIWQSALTGQGSHRLQSLSSLQTQLSPAHLIEWRMQQKCRELLESVPGGVDVRRAPCAALPHDIEIRLSTDPHMEWQRVQLKSSHWNAGRRLADVPSHKTVNRQVRAYEDGDFDFLLVTSPQNDVVKGAPESLPFSQQRSQSESASDGCNTDRWRHFYFIPKKVLVDEGVLASAQNDPKGRLTLSLDFSPLPYTGRQGARASRLLKWRLDVGCDPRARERLVKILYKGARCTQDSDLRVNLYISLLS</sequence>
<accession>A0A0G4HB33</accession>
<dbReference type="AlphaFoldDB" id="A0A0G4HB33"/>
<feature type="compositionally biased region" description="Polar residues" evidence="1">
    <location>
        <begin position="851"/>
        <end position="865"/>
    </location>
</feature>
<evidence type="ECO:0000256" key="1">
    <source>
        <dbReference type="SAM" id="MobiDB-lite"/>
    </source>
</evidence>
<dbReference type="EMBL" id="CDMZ01002182">
    <property type="protein sequence ID" value="CEM41171.1"/>
    <property type="molecule type" value="Genomic_DNA"/>
</dbReference>
<evidence type="ECO:0000313" key="2">
    <source>
        <dbReference type="EMBL" id="CEM41171.1"/>
    </source>
</evidence>
<feature type="region of interest" description="Disordered" evidence="1">
    <location>
        <begin position="845"/>
        <end position="865"/>
    </location>
</feature>
<dbReference type="PhylomeDB" id="A0A0G4HB33"/>
<organism evidence="2">
    <name type="scientific">Chromera velia CCMP2878</name>
    <dbReference type="NCBI Taxonomy" id="1169474"/>
    <lineage>
        <taxon>Eukaryota</taxon>
        <taxon>Sar</taxon>
        <taxon>Alveolata</taxon>
        <taxon>Colpodellida</taxon>
        <taxon>Chromeraceae</taxon>
        <taxon>Chromera</taxon>
    </lineage>
</organism>
<gene>
    <name evidence="2" type="ORF">Cvel_25860</name>
</gene>
<protein>
    <submittedName>
        <fullName evidence="2">Uncharacterized protein</fullName>
    </submittedName>
</protein>